<dbReference type="Gene3D" id="3.40.50.200">
    <property type="entry name" value="Peptidase S8/S53 domain"/>
    <property type="match status" value="1"/>
</dbReference>
<feature type="active site" description="Charge relay system" evidence="6 7">
    <location>
        <position position="192"/>
    </location>
</feature>
<evidence type="ECO:0000313" key="13">
    <source>
        <dbReference type="RefSeq" id="XP_020547617.1"/>
    </source>
</evidence>
<dbReference type="InterPro" id="IPR023828">
    <property type="entry name" value="Peptidase_S8_Ser-AS"/>
</dbReference>
<feature type="active site" description="Charge relay system" evidence="6 7">
    <location>
        <position position="525"/>
    </location>
</feature>
<evidence type="ECO:0000313" key="12">
    <source>
        <dbReference type="Proteomes" id="UP000504604"/>
    </source>
</evidence>
<evidence type="ECO:0000256" key="6">
    <source>
        <dbReference type="PIRSR" id="PIRSR615500-1"/>
    </source>
</evidence>
<evidence type="ECO:0000259" key="9">
    <source>
        <dbReference type="Pfam" id="PF00082"/>
    </source>
</evidence>
<feature type="chain" id="PRO_5035465387" evidence="8">
    <location>
        <begin position="22"/>
        <end position="738"/>
    </location>
</feature>
<dbReference type="CDD" id="cd04852">
    <property type="entry name" value="Peptidases_S8_3"/>
    <property type="match status" value="1"/>
</dbReference>
<evidence type="ECO:0000256" key="5">
    <source>
        <dbReference type="ARBA" id="ARBA00022825"/>
    </source>
</evidence>
<dbReference type="InterPro" id="IPR015500">
    <property type="entry name" value="Peptidase_S8_subtilisin-rel"/>
</dbReference>
<dbReference type="GO" id="GO:0006508">
    <property type="term" value="P:proteolysis"/>
    <property type="evidence" value="ECO:0007669"/>
    <property type="project" value="UniProtKB-KW"/>
</dbReference>
<dbReference type="CDD" id="cd02120">
    <property type="entry name" value="PA_subtilisin_like"/>
    <property type="match status" value="1"/>
</dbReference>
<dbReference type="PANTHER" id="PTHR10795">
    <property type="entry name" value="PROPROTEIN CONVERTASE SUBTILISIN/KEXIN"/>
    <property type="match status" value="1"/>
</dbReference>
<keyword evidence="2 7" id="KW-0645">Protease</keyword>
<reference evidence="13" key="1">
    <citation type="submission" date="2025-08" db="UniProtKB">
        <authorList>
            <consortium name="RefSeq"/>
        </authorList>
    </citation>
    <scope>IDENTIFICATION</scope>
</reference>
<dbReference type="Pfam" id="PF05922">
    <property type="entry name" value="Inhibitor_I9"/>
    <property type="match status" value="1"/>
</dbReference>
<dbReference type="KEGG" id="sind:105156747"/>
<gene>
    <name evidence="13" type="primary">LOC105156747</name>
</gene>
<dbReference type="Pfam" id="PF17766">
    <property type="entry name" value="fn3_6"/>
    <property type="match status" value="1"/>
</dbReference>
<evidence type="ECO:0000256" key="3">
    <source>
        <dbReference type="ARBA" id="ARBA00022729"/>
    </source>
</evidence>
<evidence type="ECO:0000259" key="11">
    <source>
        <dbReference type="Pfam" id="PF17766"/>
    </source>
</evidence>
<name>A0A8M8UMV5_SESIN</name>
<dbReference type="InterPro" id="IPR041469">
    <property type="entry name" value="Subtilisin-like_FN3"/>
</dbReference>
<evidence type="ECO:0000256" key="8">
    <source>
        <dbReference type="SAM" id="SignalP"/>
    </source>
</evidence>
<dbReference type="Pfam" id="PF00082">
    <property type="entry name" value="Peptidase_S8"/>
    <property type="match status" value="1"/>
</dbReference>
<dbReference type="InterPro" id="IPR022398">
    <property type="entry name" value="Peptidase_S8_His-AS"/>
</dbReference>
<evidence type="ECO:0000256" key="4">
    <source>
        <dbReference type="ARBA" id="ARBA00022801"/>
    </source>
</evidence>
<keyword evidence="3 8" id="KW-0732">Signal</keyword>
<dbReference type="InterPro" id="IPR036852">
    <property type="entry name" value="Peptidase_S8/S53_dom_sf"/>
</dbReference>
<evidence type="ECO:0000259" key="10">
    <source>
        <dbReference type="Pfam" id="PF05922"/>
    </source>
</evidence>
<dbReference type="GO" id="GO:0004252">
    <property type="term" value="F:serine-type endopeptidase activity"/>
    <property type="evidence" value="ECO:0007669"/>
    <property type="project" value="UniProtKB-UniRule"/>
</dbReference>
<dbReference type="InterPro" id="IPR000209">
    <property type="entry name" value="Peptidase_S8/S53_dom"/>
</dbReference>
<dbReference type="RefSeq" id="XP_020547617.1">
    <property type="nucleotide sequence ID" value="XM_020691958.1"/>
</dbReference>
<accession>A0A8M8UMV5</accession>
<dbReference type="PROSITE" id="PS51892">
    <property type="entry name" value="SUBTILASE"/>
    <property type="match status" value="1"/>
</dbReference>
<dbReference type="Gene3D" id="3.50.30.30">
    <property type="match status" value="1"/>
</dbReference>
<feature type="domain" description="Subtilisin-like protease fibronectin type-III" evidence="11">
    <location>
        <begin position="634"/>
        <end position="730"/>
    </location>
</feature>
<keyword evidence="12" id="KW-1185">Reference proteome</keyword>
<dbReference type="Gene3D" id="3.30.70.80">
    <property type="entry name" value="Peptidase S8 propeptide/proteinase inhibitor I9"/>
    <property type="match status" value="1"/>
</dbReference>
<dbReference type="SUPFAM" id="SSF52743">
    <property type="entry name" value="Subtilisin-like"/>
    <property type="match status" value="1"/>
</dbReference>
<keyword evidence="4 7" id="KW-0378">Hydrolase</keyword>
<dbReference type="GeneID" id="105156747"/>
<evidence type="ECO:0000256" key="7">
    <source>
        <dbReference type="PROSITE-ProRule" id="PRU01240"/>
    </source>
</evidence>
<proteinExistence type="inferred from homology"/>
<dbReference type="Proteomes" id="UP000504604">
    <property type="component" value="Linkage group LG2"/>
</dbReference>
<feature type="domain" description="Peptidase S8/S53" evidence="9">
    <location>
        <begin position="127"/>
        <end position="576"/>
    </location>
</feature>
<dbReference type="PRINTS" id="PR00723">
    <property type="entry name" value="SUBTILISIN"/>
</dbReference>
<sequence length="738" mass="79499">MAVLWLLLFFLDMNCVSLSYANEEERQVYIVYLGALPQGDYAPVSHHAKILQEVVSDSFPTKSLVRSYTRSFNAFAANLTDQEQKKLASHDDVVSVFPSTTLQRQTTRSWDFMGFHQNVRRNPAVESDIIIGVIDDGIWPESESFSDRGFGPVPKKWKGACNGGEDFTCNNKIIGARWYTALDASVKDGSGHGTICASIAAGNYVNNASFYGIAQGTARGGVPAARIAAYKACGGIGCESVDLLSAFNDAIADGVDIISLSLGGGILDIKDDVVAIGALHAMQKGILTVNAGGNSGHGSGRKSITASVAPWLFSVAASTTDRRIVTKVALGNGATIIVCYVESFSGKGVNSFKQNSKKFTLIHGKNATASKCTEKAAKLCEDGCLNSRLVKGNILICEDANRQRQAMDAGAYGVIEMADDEFSSVTALPASDLSLQNIRQIQDYAKNTIMAVANILTSESTKQSDAPIVARFSSRGPNLLIPEIMKPDVTAPGVEILAAYSPKESPSNYHFDDRSVKYTIVSGTSMACPHVAGAAAYVKSMHPNWSPSVIKSALMTTARPMASAKGKHTEFSYGAGHINPVKAANPGLVYETIEEEYVKLLCYKGYSTPTIRKLFGNKRSNCSRLKHRNWSPKDLNYPAMASLVRRNESFTVIFSRTVTNVGDASSTYRANISAPPGLKVIVQPPELPLKKLNEKKSFVVKVGGKVAVRVLSASLEWNDGNHNVRSPIVIYTKSPKIS</sequence>
<keyword evidence="5 7" id="KW-0720">Serine protease</keyword>
<dbReference type="PROSITE" id="PS00137">
    <property type="entry name" value="SUBTILASE_HIS"/>
    <property type="match status" value="1"/>
</dbReference>
<dbReference type="InterPro" id="IPR037045">
    <property type="entry name" value="S8pro/Inhibitor_I9_sf"/>
</dbReference>
<comment type="similarity">
    <text evidence="1 7">Belongs to the peptidase S8 family.</text>
</comment>
<dbReference type="InterPro" id="IPR045051">
    <property type="entry name" value="SBT"/>
</dbReference>
<dbReference type="InterPro" id="IPR034197">
    <property type="entry name" value="Peptidases_S8_3"/>
</dbReference>
<dbReference type="OrthoDB" id="206201at2759"/>
<evidence type="ECO:0000256" key="2">
    <source>
        <dbReference type="ARBA" id="ARBA00022670"/>
    </source>
</evidence>
<feature type="active site" description="Charge relay system" evidence="6 7">
    <location>
        <position position="135"/>
    </location>
</feature>
<dbReference type="AlphaFoldDB" id="A0A8M8UMV5"/>
<dbReference type="Gene3D" id="2.60.40.2310">
    <property type="match status" value="1"/>
</dbReference>
<evidence type="ECO:0000256" key="1">
    <source>
        <dbReference type="ARBA" id="ARBA00011073"/>
    </source>
</evidence>
<protein>
    <submittedName>
        <fullName evidence="13">Subtilisin-like protease SBT4.4</fullName>
    </submittedName>
</protein>
<dbReference type="InterPro" id="IPR010259">
    <property type="entry name" value="S8pro/Inhibitor_I9"/>
</dbReference>
<organism evidence="12 13">
    <name type="scientific">Sesamum indicum</name>
    <name type="common">Oriental sesame</name>
    <name type="synonym">Sesamum orientale</name>
    <dbReference type="NCBI Taxonomy" id="4182"/>
    <lineage>
        <taxon>Eukaryota</taxon>
        <taxon>Viridiplantae</taxon>
        <taxon>Streptophyta</taxon>
        <taxon>Embryophyta</taxon>
        <taxon>Tracheophyta</taxon>
        <taxon>Spermatophyta</taxon>
        <taxon>Magnoliopsida</taxon>
        <taxon>eudicotyledons</taxon>
        <taxon>Gunneridae</taxon>
        <taxon>Pentapetalae</taxon>
        <taxon>asterids</taxon>
        <taxon>lamiids</taxon>
        <taxon>Lamiales</taxon>
        <taxon>Pedaliaceae</taxon>
        <taxon>Sesamum</taxon>
    </lineage>
</organism>
<feature type="signal peptide" evidence="8">
    <location>
        <begin position="1"/>
        <end position="21"/>
    </location>
</feature>
<dbReference type="PROSITE" id="PS00138">
    <property type="entry name" value="SUBTILASE_SER"/>
    <property type="match status" value="1"/>
</dbReference>
<feature type="domain" description="Inhibitor I9" evidence="10">
    <location>
        <begin position="28"/>
        <end position="103"/>
    </location>
</feature>